<dbReference type="SUPFAM" id="SSF158837">
    <property type="entry name" value="AGR C 984p-like"/>
    <property type="match status" value="1"/>
</dbReference>
<comment type="caution">
    <text evidence="1">The sequence shown here is derived from an EMBL/GenBank/DDBJ whole genome shotgun (WGS) entry which is preliminary data.</text>
</comment>
<evidence type="ECO:0000313" key="2">
    <source>
        <dbReference type="Proteomes" id="UP001296873"/>
    </source>
</evidence>
<protein>
    <recommendedName>
        <fullName evidence="3">DUF1217 domain-containing protein</fullName>
    </recommendedName>
</protein>
<gene>
    <name evidence="1" type="ORF">CKO28_16005</name>
</gene>
<dbReference type="InterPro" id="IPR010626">
    <property type="entry name" value="DUF1217"/>
</dbReference>
<dbReference type="Gene3D" id="1.10.3700.10">
    <property type="entry name" value="AGR C 984p-like"/>
    <property type="match status" value="1"/>
</dbReference>
<dbReference type="Pfam" id="PF06748">
    <property type="entry name" value="DUF1217"/>
    <property type="match status" value="1"/>
</dbReference>
<evidence type="ECO:0000313" key="1">
    <source>
        <dbReference type="EMBL" id="MBK1669543.1"/>
    </source>
</evidence>
<name>A0ABS1DJ63_9PROT</name>
<accession>A0ABS1DJ63</accession>
<reference evidence="1 2" key="1">
    <citation type="journal article" date="2020" name="Microorganisms">
        <title>Osmotic Adaptation and Compatible Solute Biosynthesis of Phototrophic Bacteria as Revealed from Genome Analyses.</title>
        <authorList>
            <person name="Imhoff J.F."/>
            <person name="Rahn T."/>
            <person name="Kunzel S."/>
            <person name="Keller A."/>
            <person name="Neulinger S.C."/>
        </authorList>
    </citation>
    <scope>NUCLEOTIDE SEQUENCE [LARGE SCALE GENOMIC DNA]</scope>
    <source>
        <strain evidence="1 2">DSM 9895</strain>
    </source>
</reference>
<dbReference type="EMBL" id="NRRL01000052">
    <property type="protein sequence ID" value="MBK1669543.1"/>
    <property type="molecule type" value="Genomic_DNA"/>
</dbReference>
<sequence length="271" mass="30453">MLISSPIASMPAMAGWQMVKDGTAAQQQQFRQTNPMIERDIAYFRENIASAKTAKDLVSDQRLFEFALRAHGLGEKTGHNAFMRQLLEEDPLDKESMVNRLSDPKYRELALKFNYPNMKGLNLSSASWQKDMVDKYVTWRHEEAVGQQNPNLRLAMYFQRKIGDAENWFDVMGDKPLYEVVRSGLNLPDQIAGQDIDKQKRIFAQKVDFADLKKPETMDRIVQTFLARKSAEGGPQPGVTSPAVGLLGGGGVRAGMVQISLDLSNQLMGLR</sequence>
<proteinExistence type="predicted"/>
<dbReference type="RefSeq" id="WP_200341878.1">
    <property type="nucleotide sequence ID" value="NZ_NRRL01000052.1"/>
</dbReference>
<dbReference type="Proteomes" id="UP001296873">
    <property type="component" value="Unassembled WGS sequence"/>
</dbReference>
<dbReference type="InterPro" id="IPR023157">
    <property type="entry name" value="AGR-C-984p-like_sf"/>
</dbReference>
<evidence type="ECO:0008006" key="3">
    <source>
        <dbReference type="Google" id="ProtNLM"/>
    </source>
</evidence>
<keyword evidence="2" id="KW-1185">Reference proteome</keyword>
<organism evidence="1 2">
    <name type="scientific">Rhodovibrio sodomensis</name>
    <dbReference type="NCBI Taxonomy" id="1088"/>
    <lineage>
        <taxon>Bacteria</taxon>
        <taxon>Pseudomonadati</taxon>
        <taxon>Pseudomonadota</taxon>
        <taxon>Alphaproteobacteria</taxon>
        <taxon>Rhodospirillales</taxon>
        <taxon>Rhodovibrionaceae</taxon>
        <taxon>Rhodovibrio</taxon>
    </lineage>
</organism>